<organism evidence="12">
    <name type="scientific">Leviviridae sp</name>
    <dbReference type="NCBI Taxonomy" id="2027243"/>
    <lineage>
        <taxon>Viruses</taxon>
        <taxon>Riboviria</taxon>
        <taxon>Orthornavirae</taxon>
        <taxon>Lenarviricota</taxon>
        <taxon>Leviviricetes</taxon>
        <taxon>Norzivirales</taxon>
        <taxon>Fiersviridae</taxon>
    </lineage>
</organism>
<keyword evidence="9" id="KW-0479">Metal-binding</keyword>
<keyword evidence="5" id="KW-0547">Nucleotide-binding</keyword>
<evidence type="ECO:0000256" key="8">
    <source>
        <dbReference type="ARBA" id="ARBA00048744"/>
    </source>
</evidence>
<evidence type="ECO:0000256" key="4">
    <source>
        <dbReference type="ARBA" id="ARBA00022695"/>
    </source>
</evidence>
<dbReference type="GO" id="GO:0000166">
    <property type="term" value="F:nucleotide binding"/>
    <property type="evidence" value="ECO:0007669"/>
    <property type="project" value="UniProtKB-KW"/>
</dbReference>
<evidence type="ECO:0000259" key="11">
    <source>
        <dbReference type="PROSITE" id="PS50522"/>
    </source>
</evidence>
<proteinExistence type="predicted"/>
<dbReference type="PROSITE" id="PS50522">
    <property type="entry name" value="RDRP_PHAGE"/>
    <property type="match status" value="1"/>
</dbReference>
<reference evidence="12" key="1">
    <citation type="submission" date="2019-05" db="EMBL/GenBank/DDBJ databases">
        <title>Metatranscriptomic reconstruction reveals RNA viruses with the potential to shape carbon cycling in soil.</title>
        <authorList>
            <person name="Starr E.P."/>
            <person name="Nuccio E."/>
            <person name="Pett-Ridge J."/>
            <person name="Banfield J.F."/>
            <person name="Firestone M.K."/>
        </authorList>
    </citation>
    <scope>NUCLEOTIDE SEQUENCE</scope>
    <source>
        <strain evidence="12">H4_Bulk_47_scaffold_183</strain>
    </source>
</reference>
<dbReference type="GO" id="GO:0003968">
    <property type="term" value="F:RNA-directed RNA polymerase activity"/>
    <property type="evidence" value="ECO:0007669"/>
    <property type="project" value="UniProtKB-KW"/>
</dbReference>
<evidence type="ECO:0000256" key="9">
    <source>
        <dbReference type="PIRSR" id="PIRSR605093-1"/>
    </source>
</evidence>
<evidence type="ECO:0000256" key="10">
    <source>
        <dbReference type="SAM" id="MobiDB-lite"/>
    </source>
</evidence>
<feature type="binding site" evidence="9">
    <location>
        <position position="430"/>
    </location>
    <ligand>
        <name>Mg(2+)</name>
        <dbReference type="ChEBI" id="CHEBI:18420"/>
        <label>2</label>
    </ligand>
</feature>
<keyword evidence="2 12" id="KW-0696">RNA-directed RNA polymerase</keyword>
<feature type="region of interest" description="Disordered" evidence="10">
    <location>
        <begin position="596"/>
        <end position="633"/>
    </location>
</feature>
<evidence type="ECO:0000256" key="3">
    <source>
        <dbReference type="ARBA" id="ARBA00022679"/>
    </source>
</evidence>
<sequence length="633" mass="70861">MKSLTSLWSCTANEMAVRCRTSATLDIKTVKSRFEHEGLSFLAITLADFGKATQKWLDQGFVVPSDVPSFKRARLTGLPAFLQGFLGRVFDPCSGALLDNPDIEAIYAIRQLTLMFSKIALPSHSERNENQLGNRKVVSADRERRAMSDFLQCEQEVKESDELLDPQFLVDLKRMSDLLFGGLFAKVDRDVHWGRTVPKHGPGAVADRLSSNAKWNQRTWTTRLQRVFPADEFLIPNHSFKNELDKELHLLEPGAEVPVRVISVPKTLKTPRIIAIEPTAMQYAQQALSRALRSALEEDGFLRRTIGFTDQEPNRRMACTGSHSGETATLDLSEASDRVSNQHVLAMLDGYPHLLEAIQSTRSRKADVPGHGVIRLAKYASMGSALCFPIEAMVFLTIIFLGIERELSAPLSRKELIRLFSEQVRVFGDDLIVPRDYVLSVVNELHTFGYVVNVSKSYWTGRFRESCGREYFDGHDVSIVKVREVLPTQRQDASGVISAVALRNQLYWAGAWGSVRWLDDYLGKLLNHFPNVAPTSPLLGRESCLGYEFQTLDPNTHSPLTKGYYVSAKPPIDNLDGAGALLKCLLRNHPEIGDFALSTEDPRDPLPSADAGHLERSGRPERVDIKLGRRSPY</sequence>
<feature type="binding site" evidence="9">
    <location>
        <position position="331"/>
    </location>
    <ligand>
        <name>Mg(2+)</name>
        <dbReference type="ChEBI" id="CHEBI:18420"/>
        <label>2</label>
    </ligand>
</feature>
<keyword evidence="3" id="KW-0808">Transferase</keyword>
<evidence type="ECO:0000256" key="2">
    <source>
        <dbReference type="ARBA" id="ARBA00022484"/>
    </source>
</evidence>
<dbReference type="EMBL" id="MN034393">
    <property type="protein sequence ID" value="QDH88819.1"/>
    <property type="molecule type" value="Genomic_RNA"/>
</dbReference>
<dbReference type="InterPro" id="IPR007096">
    <property type="entry name" value="RNA-dir_Rpol_cat_phage"/>
</dbReference>
<keyword evidence="6" id="KW-0693">Viral RNA replication</keyword>
<feature type="compositionally biased region" description="Basic and acidic residues" evidence="10">
    <location>
        <begin position="612"/>
        <end position="627"/>
    </location>
</feature>
<feature type="domain" description="RdRp catalytic" evidence="11">
    <location>
        <begin position="316"/>
        <end position="461"/>
    </location>
</feature>
<gene>
    <name evidence="12" type="ORF">H4Bulk47183_000004</name>
</gene>
<keyword evidence="4" id="KW-0548">Nucleotidyltransferase</keyword>
<dbReference type="GO" id="GO:0039694">
    <property type="term" value="P:viral RNA genome replication"/>
    <property type="evidence" value="ECO:0007669"/>
    <property type="project" value="InterPro"/>
</dbReference>
<comment type="catalytic activity">
    <reaction evidence="8">
        <text>RNA(n) + a ribonucleoside 5'-triphosphate = RNA(n+1) + diphosphate</text>
        <dbReference type="Rhea" id="RHEA:21248"/>
        <dbReference type="Rhea" id="RHEA-COMP:14527"/>
        <dbReference type="Rhea" id="RHEA-COMP:17342"/>
        <dbReference type="ChEBI" id="CHEBI:33019"/>
        <dbReference type="ChEBI" id="CHEBI:61557"/>
        <dbReference type="ChEBI" id="CHEBI:140395"/>
        <dbReference type="EC" id="2.7.7.48"/>
    </reaction>
</comment>
<dbReference type="InterPro" id="IPR005093">
    <property type="entry name" value="RNArep_beta"/>
</dbReference>
<feature type="binding site" evidence="9">
    <location>
        <position position="429"/>
    </location>
    <ligand>
        <name>Mg(2+)</name>
        <dbReference type="ChEBI" id="CHEBI:18420"/>
        <label>2</label>
    </ligand>
</feature>
<dbReference type="Pfam" id="PF03431">
    <property type="entry name" value="RNA_replicase_B"/>
    <property type="match status" value="1"/>
</dbReference>
<evidence type="ECO:0000313" key="12">
    <source>
        <dbReference type="EMBL" id="QDH88819.1"/>
    </source>
</evidence>
<evidence type="ECO:0000256" key="6">
    <source>
        <dbReference type="ARBA" id="ARBA00022953"/>
    </source>
</evidence>
<dbReference type="EC" id="2.7.7.48" evidence="1"/>
<name>A0A514D5C1_9VIRU</name>
<dbReference type="GO" id="GO:0046872">
    <property type="term" value="F:metal ion binding"/>
    <property type="evidence" value="ECO:0007669"/>
    <property type="project" value="UniProtKB-KW"/>
</dbReference>
<accession>A0A514D5C1</accession>
<evidence type="ECO:0000256" key="5">
    <source>
        <dbReference type="ARBA" id="ARBA00022741"/>
    </source>
</evidence>
<keyword evidence="9" id="KW-0460">Magnesium</keyword>
<protein>
    <recommendedName>
        <fullName evidence="1">RNA-directed RNA polymerase</fullName>
        <ecNumber evidence="1">2.7.7.48</ecNumber>
    </recommendedName>
    <alternativeName>
        <fullName evidence="7">RNA replicase beta chain</fullName>
    </alternativeName>
</protein>
<evidence type="ECO:0000256" key="7">
    <source>
        <dbReference type="ARBA" id="ARBA00030248"/>
    </source>
</evidence>
<evidence type="ECO:0000256" key="1">
    <source>
        <dbReference type="ARBA" id="ARBA00012494"/>
    </source>
</evidence>
<comment type="cofactor">
    <cofactor evidence="9">
        <name>Mg(2+)</name>
        <dbReference type="ChEBI" id="CHEBI:18420"/>
    </cofactor>
    <text evidence="9">Binds 2 Mg(2+) per subunit.</text>
</comment>